<keyword evidence="1" id="KW-1133">Transmembrane helix</keyword>
<sequence>MTRSLVREDPFSGEARPRLAAIDRDLAALITDAQSRDWSADRPDRVVFARLGQARRRVRAATGRRGEHPGRRLADPAAALLGTTTGLLTAAALLSTGLPEKTLKAAGVPATAVVALWVALLAVAGLQRLRRHRDRTTVDGPAPIDDHYRYVAFRRRIEACAAMARDHRSHRRRAAAIDLEYALDWLAAAQSELPRH</sequence>
<keyword evidence="1" id="KW-0472">Membrane</keyword>
<reference evidence="3" key="1">
    <citation type="journal article" date="2019" name="Int. J. Syst. Evol. Microbiol.">
        <title>The Global Catalogue of Microorganisms (GCM) 10K type strain sequencing project: providing services to taxonomists for standard genome sequencing and annotation.</title>
        <authorList>
            <consortium name="The Broad Institute Genomics Platform"/>
            <consortium name="The Broad Institute Genome Sequencing Center for Infectious Disease"/>
            <person name="Wu L."/>
            <person name="Ma J."/>
        </authorList>
    </citation>
    <scope>NUCLEOTIDE SEQUENCE [LARGE SCALE GENOMIC DNA]</scope>
    <source>
        <strain evidence="3">CCM 7526</strain>
    </source>
</reference>
<gene>
    <name evidence="2" type="ORF">ACFQ5G_32470</name>
</gene>
<evidence type="ECO:0000256" key="1">
    <source>
        <dbReference type="SAM" id="Phobius"/>
    </source>
</evidence>
<comment type="caution">
    <text evidence="2">The sequence shown here is derived from an EMBL/GenBank/DDBJ whole genome shotgun (WGS) entry which is preliminary data.</text>
</comment>
<proteinExistence type="predicted"/>
<evidence type="ECO:0000313" key="3">
    <source>
        <dbReference type="Proteomes" id="UP001597183"/>
    </source>
</evidence>
<name>A0ABW4AH07_9ACTN</name>
<protein>
    <recommendedName>
        <fullName evidence="4">SMODS and SLOG-associating 2TM effector domain-containing protein</fullName>
    </recommendedName>
</protein>
<dbReference type="EMBL" id="JBHTMK010000043">
    <property type="protein sequence ID" value="MFD1370081.1"/>
    <property type="molecule type" value="Genomic_DNA"/>
</dbReference>
<keyword evidence="1" id="KW-0812">Transmembrane</keyword>
<organism evidence="2 3">
    <name type="scientific">Actinoplanes sichuanensis</name>
    <dbReference type="NCBI Taxonomy" id="512349"/>
    <lineage>
        <taxon>Bacteria</taxon>
        <taxon>Bacillati</taxon>
        <taxon>Actinomycetota</taxon>
        <taxon>Actinomycetes</taxon>
        <taxon>Micromonosporales</taxon>
        <taxon>Micromonosporaceae</taxon>
        <taxon>Actinoplanes</taxon>
    </lineage>
</organism>
<dbReference type="RefSeq" id="WP_317790776.1">
    <property type="nucleotide sequence ID" value="NZ_AP028461.1"/>
</dbReference>
<accession>A0ABW4AH07</accession>
<keyword evidence="3" id="KW-1185">Reference proteome</keyword>
<feature type="transmembrane region" description="Helical" evidence="1">
    <location>
        <begin position="73"/>
        <end position="94"/>
    </location>
</feature>
<evidence type="ECO:0000313" key="2">
    <source>
        <dbReference type="EMBL" id="MFD1370081.1"/>
    </source>
</evidence>
<dbReference type="Proteomes" id="UP001597183">
    <property type="component" value="Unassembled WGS sequence"/>
</dbReference>
<evidence type="ECO:0008006" key="4">
    <source>
        <dbReference type="Google" id="ProtNLM"/>
    </source>
</evidence>
<feature type="transmembrane region" description="Helical" evidence="1">
    <location>
        <begin position="106"/>
        <end position="126"/>
    </location>
</feature>